<dbReference type="EMBL" id="UWXJ01000001">
    <property type="protein sequence ID" value="VCY86378.1"/>
    <property type="molecule type" value="Genomic_DNA"/>
</dbReference>
<protein>
    <submittedName>
        <fullName evidence="1">Uncharacterized protein</fullName>
    </submittedName>
</protein>
<proteinExistence type="predicted"/>
<organism evidence="1 2">
    <name type="scientific">Escherichia coli</name>
    <dbReference type="NCBI Taxonomy" id="562"/>
    <lineage>
        <taxon>Bacteria</taxon>
        <taxon>Pseudomonadati</taxon>
        <taxon>Pseudomonadota</taxon>
        <taxon>Gammaproteobacteria</taxon>
        <taxon>Enterobacterales</taxon>
        <taxon>Enterobacteriaceae</taxon>
        <taxon>Escherichia</taxon>
    </lineage>
</organism>
<gene>
    <name evidence="1" type="ORF">BANRA_05117</name>
</gene>
<evidence type="ECO:0000313" key="2">
    <source>
        <dbReference type="Proteomes" id="UP000281521"/>
    </source>
</evidence>
<accession>A0A3P4BQE9</accession>
<name>A0A3P4BQE9_ECOLX</name>
<reference evidence="1 2" key="1">
    <citation type="submission" date="2018-10" db="EMBL/GenBank/DDBJ databases">
        <authorList>
            <person name="Noll B N."/>
        </authorList>
    </citation>
    <scope>NUCLEOTIDE SEQUENCE [LARGE SCALE GENOMIC DNA]</scope>
    <source>
        <strain evidence="1">Ecoli022</strain>
    </source>
</reference>
<dbReference type="Proteomes" id="UP000281521">
    <property type="component" value="Unassembled WGS sequence"/>
</dbReference>
<dbReference type="AlphaFoldDB" id="A0A3P4BQE9"/>
<sequence>MISHILNSGGNNSLMKHDVVQGNNIVDLDLLRNFNGVPFKQR</sequence>
<evidence type="ECO:0000313" key="1">
    <source>
        <dbReference type="EMBL" id="VCY86378.1"/>
    </source>
</evidence>